<dbReference type="AlphaFoldDB" id="A0A0F9W4N8"/>
<gene>
    <name evidence="1" type="ORF">LCGC14_0405670</name>
</gene>
<dbReference type="EMBL" id="LAZR01000352">
    <property type="protein sequence ID" value="KKN73013.1"/>
    <property type="molecule type" value="Genomic_DNA"/>
</dbReference>
<reference evidence="1" key="1">
    <citation type="journal article" date="2015" name="Nature">
        <title>Complex archaea that bridge the gap between prokaryotes and eukaryotes.</title>
        <authorList>
            <person name="Spang A."/>
            <person name="Saw J.H."/>
            <person name="Jorgensen S.L."/>
            <person name="Zaremba-Niedzwiedzka K."/>
            <person name="Martijn J."/>
            <person name="Lind A.E."/>
            <person name="van Eijk R."/>
            <person name="Schleper C."/>
            <person name="Guy L."/>
            <person name="Ettema T.J."/>
        </authorList>
    </citation>
    <scope>NUCLEOTIDE SEQUENCE</scope>
</reference>
<name>A0A0F9W4N8_9ZZZZ</name>
<comment type="caution">
    <text evidence="1">The sequence shown here is derived from an EMBL/GenBank/DDBJ whole genome shotgun (WGS) entry which is preliminary data.</text>
</comment>
<protein>
    <submittedName>
        <fullName evidence="1">Uncharacterized protein</fullName>
    </submittedName>
</protein>
<organism evidence="1">
    <name type="scientific">marine sediment metagenome</name>
    <dbReference type="NCBI Taxonomy" id="412755"/>
    <lineage>
        <taxon>unclassified sequences</taxon>
        <taxon>metagenomes</taxon>
        <taxon>ecological metagenomes</taxon>
    </lineage>
</organism>
<evidence type="ECO:0000313" key="1">
    <source>
        <dbReference type="EMBL" id="KKN73013.1"/>
    </source>
</evidence>
<sequence>MNPYYDSSDLIAQEQCMGCHSFFNQVFMKFIEQHTYKSKKSAELMFKVEEPGFYCSTCDPSSMSIL</sequence>
<proteinExistence type="predicted"/>
<accession>A0A0F9W4N8</accession>